<keyword evidence="1" id="KW-0732">Signal</keyword>
<evidence type="ECO:0000313" key="3">
    <source>
        <dbReference type="Proteomes" id="UP001500185"/>
    </source>
</evidence>
<evidence type="ECO:0000313" key="2">
    <source>
        <dbReference type="EMBL" id="GAA0763938.1"/>
    </source>
</evidence>
<feature type="chain" id="PRO_5046725893" description="Outer membrane protein beta-barrel domain-containing protein" evidence="1">
    <location>
        <begin position="22"/>
        <end position="338"/>
    </location>
</feature>
<protein>
    <recommendedName>
        <fullName evidence="4">Outer membrane protein beta-barrel domain-containing protein</fullName>
    </recommendedName>
</protein>
<organism evidence="2 3">
    <name type="scientific">Psychroflexus lacisalsi</name>
    <dbReference type="NCBI Taxonomy" id="503928"/>
    <lineage>
        <taxon>Bacteria</taxon>
        <taxon>Pseudomonadati</taxon>
        <taxon>Bacteroidota</taxon>
        <taxon>Flavobacteriia</taxon>
        <taxon>Flavobacteriales</taxon>
        <taxon>Flavobacteriaceae</taxon>
        <taxon>Psychroflexus</taxon>
    </lineage>
</organism>
<dbReference type="InterPro" id="IPR046495">
    <property type="entry name" value="DUF6588"/>
</dbReference>
<dbReference type="RefSeq" id="WP_224454771.1">
    <property type="nucleotide sequence ID" value="NZ_BAAAGG010000022.1"/>
</dbReference>
<reference evidence="3" key="1">
    <citation type="journal article" date="2019" name="Int. J. Syst. Evol. Microbiol.">
        <title>The Global Catalogue of Microorganisms (GCM) 10K type strain sequencing project: providing services to taxonomists for standard genome sequencing and annotation.</title>
        <authorList>
            <consortium name="The Broad Institute Genomics Platform"/>
            <consortium name="The Broad Institute Genome Sequencing Center for Infectious Disease"/>
            <person name="Wu L."/>
            <person name="Ma J."/>
        </authorList>
    </citation>
    <scope>NUCLEOTIDE SEQUENCE [LARGE SCALE GENOMIC DNA]</scope>
    <source>
        <strain evidence="3">JCM 16231</strain>
    </source>
</reference>
<dbReference type="EMBL" id="BAAAGG010000022">
    <property type="protein sequence ID" value="GAA0763938.1"/>
    <property type="molecule type" value="Genomic_DNA"/>
</dbReference>
<comment type="caution">
    <text evidence="2">The sequence shown here is derived from an EMBL/GenBank/DDBJ whole genome shotgun (WGS) entry which is preliminary data.</text>
</comment>
<sequence length="338" mass="37009">MKSLKLICLILLSVLSVNSYSQNGIRNLLSSGFEDANRFANAYTSPGSDAIIFGLANGWYNTAKVKNLGGFEISIIGGVSQIGNKNTSFALNENDYNFLSFESGPVTQQVGTVFGQNSPEVIMNIVERGQELGSITLPQGLASENVEYLPNIILQGSLGLPFSTELKLRFLPEIETKDVSSQFYGAGLQHEFTDWIPGFKVLPIAISGFIGYNKFEGEYRFTEQSSLISATNQRITTDINSWHYAMLVSTKLPIINFYGSLGAVSGSSDTRLRGEYNIEAGVDEVQGQTVVDPLRLDSSVNGFRATIGTKLSLAFFRLNIDYSFQEFNTLNVGINFGI</sequence>
<evidence type="ECO:0008006" key="4">
    <source>
        <dbReference type="Google" id="ProtNLM"/>
    </source>
</evidence>
<feature type="signal peptide" evidence="1">
    <location>
        <begin position="1"/>
        <end position="21"/>
    </location>
</feature>
<evidence type="ECO:0000256" key="1">
    <source>
        <dbReference type="SAM" id="SignalP"/>
    </source>
</evidence>
<gene>
    <name evidence="2" type="ORF">GCM10009433_25790</name>
</gene>
<name>A0ABN1KEB0_9FLAO</name>
<dbReference type="Proteomes" id="UP001500185">
    <property type="component" value="Unassembled WGS sequence"/>
</dbReference>
<dbReference type="Pfam" id="PF20230">
    <property type="entry name" value="DUF6588"/>
    <property type="match status" value="1"/>
</dbReference>
<accession>A0ABN1KEB0</accession>
<keyword evidence="3" id="KW-1185">Reference proteome</keyword>
<proteinExistence type="predicted"/>